<keyword evidence="2" id="KW-1185">Reference proteome</keyword>
<name>A0ABP4MKC5_9MICO</name>
<sequence>MEHRGAESTVLDDIKSIGQAQVTSLVVGDWVHIYSIEEACEIVALAASHRRRGWFKDVDAGRALGEWLLARRNSPNLARVFARLDQIKTFVYGESPVPEVAESTDADG</sequence>
<evidence type="ECO:0000313" key="2">
    <source>
        <dbReference type="Proteomes" id="UP001501791"/>
    </source>
</evidence>
<proteinExistence type="predicted"/>
<dbReference type="RefSeq" id="WP_346036061.1">
    <property type="nucleotide sequence ID" value="NZ_BAAALY010000008.1"/>
</dbReference>
<accession>A0ABP4MKC5</accession>
<comment type="caution">
    <text evidence="1">The sequence shown here is derived from an EMBL/GenBank/DDBJ whole genome shotgun (WGS) entry which is preliminary data.</text>
</comment>
<organism evidence="1 2">
    <name type="scientific">Brevibacterium picturae</name>
    <dbReference type="NCBI Taxonomy" id="260553"/>
    <lineage>
        <taxon>Bacteria</taxon>
        <taxon>Bacillati</taxon>
        <taxon>Actinomycetota</taxon>
        <taxon>Actinomycetes</taxon>
        <taxon>Micrococcales</taxon>
        <taxon>Brevibacteriaceae</taxon>
        <taxon>Brevibacterium</taxon>
    </lineage>
</organism>
<reference evidence="2" key="1">
    <citation type="journal article" date="2019" name="Int. J. Syst. Evol. Microbiol.">
        <title>The Global Catalogue of Microorganisms (GCM) 10K type strain sequencing project: providing services to taxonomists for standard genome sequencing and annotation.</title>
        <authorList>
            <consortium name="The Broad Institute Genomics Platform"/>
            <consortium name="The Broad Institute Genome Sequencing Center for Infectious Disease"/>
            <person name="Wu L."/>
            <person name="Ma J."/>
        </authorList>
    </citation>
    <scope>NUCLEOTIDE SEQUENCE [LARGE SCALE GENOMIC DNA]</scope>
    <source>
        <strain evidence="2">JCM 13319</strain>
    </source>
</reference>
<gene>
    <name evidence="1" type="ORF">GCM10009691_20850</name>
</gene>
<dbReference type="EMBL" id="BAAALY010000008">
    <property type="protein sequence ID" value="GAA1546230.1"/>
    <property type="molecule type" value="Genomic_DNA"/>
</dbReference>
<protein>
    <submittedName>
        <fullName evidence="1">Uncharacterized protein</fullName>
    </submittedName>
</protein>
<dbReference type="Proteomes" id="UP001501791">
    <property type="component" value="Unassembled WGS sequence"/>
</dbReference>
<evidence type="ECO:0000313" key="1">
    <source>
        <dbReference type="EMBL" id="GAA1546230.1"/>
    </source>
</evidence>